<feature type="transmembrane region" description="Helical" evidence="2">
    <location>
        <begin position="161"/>
        <end position="181"/>
    </location>
</feature>
<evidence type="ECO:0000256" key="2">
    <source>
        <dbReference type="SAM" id="Phobius"/>
    </source>
</evidence>
<dbReference type="GO" id="GO:0016020">
    <property type="term" value="C:membrane"/>
    <property type="evidence" value="ECO:0007669"/>
    <property type="project" value="InterPro"/>
</dbReference>
<comment type="caution">
    <text evidence="3">The sequence shown here is derived from an EMBL/GenBank/DDBJ whole genome shotgun (WGS) entry which is preliminary data.</text>
</comment>
<organism evidence="3 4">
    <name type="scientific">Ephemerocybe angulata</name>
    <dbReference type="NCBI Taxonomy" id="980116"/>
    <lineage>
        <taxon>Eukaryota</taxon>
        <taxon>Fungi</taxon>
        <taxon>Dikarya</taxon>
        <taxon>Basidiomycota</taxon>
        <taxon>Agaricomycotina</taxon>
        <taxon>Agaricomycetes</taxon>
        <taxon>Agaricomycetidae</taxon>
        <taxon>Agaricales</taxon>
        <taxon>Agaricineae</taxon>
        <taxon>Psathyrellaceae</taxon>
        <taxon>Ephemerocybe</taxon>
    </lineage>
</organism>
<dbReference type="Pfam" id="PF00344">
    <property type="entry name" value="SecY"/>
    <property type="match status" value="1"/>
</dbReference>
<keyword evidence="2" id="KW-1133">Transmembrane helix</keyword>
<dbReference type="Gene3D" id="1.10.3370.10">
    <property type="entry name" value="SecY subunit domain"/>
    <property type="match status" value="1"/>
</dbReference>
<dbReference type="GO" id="GO:0015031">
    <property type="term" value="P:protein transport"/>
    <property type="evidence" value="ECO:0007669"/>
    <property type="project" value="InterPro"/>
</dbReference>
<dbReference type="EMBL" id="JACGCI010000053">
    <property type="protein sequence ID" value="KAF6750956.1"/>
    <property type="molecule type" value="Genomic_DNA"/>
</dbReference>
<keyword evidence="2" id="KW-0472">Membrane</keyword>
<dbReference type="PANTHER" id="PTHR10906">
    <property type="entry name" value="SECY/SEC61-ALPHA FAMILY MEMBER"/>
    <property type="match status" value="1"/>
</dbReference>
<dbReference type="InterPro" id="IPR002208">
    <property type="entry name" value="SecY/SEC61-alpha"/>
</dbReference>
<feature type="transmembrane region" description="Helical" evidence="2">
    <location>
        <begin position="12"/>
        <end position="34"/>
    </location>
</feature>
<evidence type="ECO:0000256" key="1">
    <source>
        <dbReference type="RuleBase" id="RU004349"/>
    </source>
</evidence>
<protein>
    <submittedName>
        <fullName evidence="3">Protein transport protein SEC61 subunit alpha</fullName>
    </submittedName>
</protein>
<dbReference type="PIRSF" id="PIRSF004557">
    <property type="entry name" value="SecY"/>
    <property type="match status" value="1"/>
</dbReference>
<gene>
    <name evidence="3" type="ORF">DFP72DRAFT_1138406</name>
</gene>
<dbReference type="Proteomes" id="UP000521943">
    <property type="component" value="Unassembled WGS sequence"/>
</dbReference>
<name>A0A8H6HQQ5_9AGAR</name>
<dbReference type="AlphaFoldDB" id="A0A8H6HQQ5"/>
<keyword evidence="4" id="KW-1185">Reference proteome</keyword>
<evidence type="ECO:0000313" key="4">
    <source>
        <dbReference type="Proteomes" id="UP000521943"/>
    </source>
</evidence>
<dbReference type="SUPFAM" id="SSF103491">
    <property type="entry name" value="Preprotein translocase SecY subunit"/>
    <property type="match status" value="1"/>
</dbReference>
<proteinExistence type="inferred from homology"/>
<dbReference type="InterPro" id="IPR023201">
    <property type="entry name" value="SecY_dom_sf"/>
</dbReference>
<evidence type="ECO:0000313" key="3">
    <source>
        <dbReference type="EMBL" id="KAF6750956.1"/>
    </source>
</evidence>
<keyword evidence="2" id="KW-0812">Transmembrane</keyword>
<dbReference type="OrthoDB" id="420669at2759"/>
<sequence length="366" mass="39465">MRTTFASNRGTLMGLGITSIVTLGMIMQLAGANLIEGDFGLRDDRILFSGAQKLFAMIIALGARPPSTSSPASAVSPESSARASASSSSFSSSVAPLIVVLLDELLQKGYGLGSGINLFIATNICESIFEGEIPTLFHLLFTWSYPRRALREAFWRDRLPNVMNLIATVVIFAVVTYLQGFRIEIPVKSNRFRGQRGTYPVKLFYTNNMPIMLQSALTSNVFIPMEASSELRTVKGIAYYMSPPQTLKETILDPIHTAVYITFMLFAGSGPRDVAKQLKDQQMTRCTRSSSASSPAFGGAILGLLSVDADLIGAIGSGTGIFMAVTTIYSYLAPYDSAPSDSNSGKLCPTRSNSDDLIEILLTSVL</sequence>
<accession>A0A8H6HQQ5</accession>
<reference evidence="3 4" key="1">
    <citation type="submission" date="2020-07" db="EMBL/GenBank/DDBJ databases">
        <title>Comparative genomics of pyrophilous fungi reveals a link between fire events and developmental genes.</title>
        <authorList>
            <consortium name="DOE Joint Genome Institute"/>
            <person name="Steindorff A.S."/>
            <person name="Carver A."/>
            <person name="Calhoun S."/>
            <person name="Stillman K."/>
            <person name="Liu H."/>
            <person name="Lipzen A."/>
            <person name="Pangilinan J."/>
            <person name="Labutti K."/>
            <person name="Bruns T.D."/>
            <person name="Grigoriev I.V."/>
        </authorList>
    </citation>
    <scope>NUCLEOTIDE SEQUENCE [LARGE SCALE GENOMIC DNA]</scope>
    <source>
        <strain evidence="3 4">CBS 144469</strain>
    </source>
</reference>
<comment type="similarity">
    <text evidence="1">Belongs to the SecY/SEC61-alpha family.</text>
</comment>